<dbReference type="AlphaFoldDB" id="A0AAD4N9X3"/>
<proteinExistence type="predicted"/>
<keyword evidence="2" id="KW-1185">Reference proteome</keyword>
<reference evidence="1" key="1">
    <citation type="submission" date="2022-01" db="EMBL/GenBank/DDBJ databases">
        <title>Genome Sequence Resource for Two Populations of Ditylenchus destructor, the Migratory Endoparasitic Phytonematode.</title>
        <authorList>
            <person name="Zhang H."/>
            <person name="Lin R."/>
            <person name="Xie B."/>
        </authorList>
    </citation>
    <scope>NUCLEOTIDE SEQUENCE</scope>
    <source>
        <strain evidence="1">BazhouSP</strain>
    </source>
</reference>
<organism evidence="1 2">
    <name type="scientific">Ditylenchus destructor</name>
    <dbReference type="NCBI Taxonomy" id="166010"/>
    <lineage>
        <taxon>Eukaryota</taxon>
        <taxon>Metazoa</taxon>
        <taxon>Ecdysozoa</taxon>
        <taxon>Nematoda</taxon>
        <taxon>Chromadorea</taxon>
        <taxon>Rhabditida</taxon>
        <taxon>Tylenchina</taxon>
        <taxon>Tylenchomorpha</taxon>
        <taxon>Sphaerularioidea</taxon>
        <taxon>Anguinidae</taxon>
        <taxon>Anguininae</taxon>
        <taxon>Ditylenchus</taxon>
    </lineage>
</organism>
<gene>
    <name evidence="1" type="ORF">DdX_05976</name>
</gene>
<sequence length="88" mass="9426">MNSTFSSLYYETTFNTLMTNITIFGDPANSADFYSPNKPGRERLVGYRIAINSFTLTSSHTPVPAQSGAETIAGTAKTAVTGLDSPEI</sequence>
<dbReference type="EMBL" id="JAKKPZ010000007">
    <property type="protein sequence ID" value="KAI1718865.1"/>
    <property type="molecule type" value="Genomic_DNA"/>
</dbReference>
<comment type="caution">
    <text evidence="1">The sequence shown here is derived from an EMBL/GenBank/DDBJ whole genome shotgun (WGS) entry which is preliminary data.</text>
</comment>
<dbReference type="Proteomes" id="UP001201812">
    <property type="component" value="Unassembled WGS sequence"/>
</dbReference>
<accession>A0AAD4N9X3</accession>
<evidence type="ECO:0000313" key="1">
    <source>
        <dbReference type="EMBL" id="KAI1718865.1"/>
    </source>
</evidence>
<evidence type="ECO:0000313" key="2">
    <source>
        <dbReference type="Proteomes" id="UP001201812"/>
    </source>
</evidence>
<protein>
    <submittedName>
        <fullName evidence="1">Uncharacterized protein</fullName>
    </submittedName>
</protein>
<name>A0AAD4N9X3_9BILA</name>